<dbReference type="Proteomes" id="UP000184032">
    <property type="component" value="Unassembled WGS sequence"/>
</dbReference>
<dbReference type="PROSITE" id="PS50926">
    <property type="entry name" value="TRAM"/>
    <property type="match status" value="1"/>
</dbReference>
<dbReference type="InterPro" id="IPR020612">
    <property type="entry name" value="Methylthiotransferase_CS"/>
</dbReference>
<evidence type="ECO:0000256" key="10">
    <source>
        <dbReference type="HAMAP-Rule" id="MF_01865"/>
    </source>
</evidence>
<sequence length="438" mass="50298">MYNVFFLTLGCSKNDVDTSLMQNVLDNKKFLVSKNINDSEVIVINTCAFIDSAKEESIDTILEAATYKKTAKCKKIILAGCLAQRYPEDLLNEIPEVDGILGTGNLLELNDVINNALTGEKAISIDNLNSEFLEGYNKKDVNVTEYIKISEGCNNNCSYCIIPKLRGRNRSRKIEDIYDEVNYLVENGTREIILIAQNTTDYGIDNYGEYKLHSLISKLSEIKDLKWIRVMYLYPDNFTDELIEEFRTNEKLLKYVDIPLQHISNHILKEMNRKTNKLDIENLLTKLRLKVRNIVIRTTLIVGFPGETDSDFNELLDFVTNFEFDKLGAFTYSREEGTSAYNMADQIDEDVKLSRRDKLLDNQQYMSSSLLMKNVNKTFEVLIEEKESGNIYTGRSYMDSPEIDGVVYIETNEKLNIGDFVKVKIKESLEYDLIGELL</sequence>
<dbReference type="InterPro" id="IPR013848">
    <property type="entry name" value="Methylthiotransferase_N"/>
</dbReference>
<keyword evidence="7 10" id="KW-0408">Iron</keyword>
<dbReference type="InterPro" id="IPR023404">
    <property type="entry name" value="rSAM_horseshoe"/>
</dbReference>
<keyword evidence="2 10" id="KW-0004">4Fe-4S</keyword>
<keyword evidence="8 10" id="KW-0411">Iron-sulfur</keyword>
<dbReference type="CDD" id="cd01335">
    <property type="entry name" value="Radical_SAM"/>
    <property type="match status" value="1"/>
</dbReference>
<evidence type="ECO:0000256" key="4">
    <source>
        <dbReference type="ARBA" id="ARBA00022679"/>
    </source>
</evidence>
<keyword evidence="4 10" id="KW-0808">Transferase</keyword>
<name>A0A1M5NYG9_9FIRM</name>
<dbReference type="Pfam" id="PF04055">
    <property type="entry name" value="Radical_SAM"/>
    <property type="match status" value="1"/>
</dbReference>
<dbReference type="AlphaFoldDB" id="A0A1M5NYG9"/>
<feature type="binding site" evidence="10">
    <location>
        <position position="160"/>
    </location>
    <ligand>
        <name>[4Fe-4S] cluster</name>
        <dbReference type="ChEBI" id="CHEBI:49883"/>
        <label>2</label>
        <note>4Fe-4S-S-AdoMet</note>
    </ligand>
</feature>
<dbReference type="OrthoDB" id="9805215at2"/>
<dbReference type="GO" id="GO:0046872">
    <property type="term" value="F:metal ion binding"/>
    <property type="evidence" value="ECO:0007669"/>
    <property type="project" value="UniProtKB-KW"/>
</dbReference>
<comment type="catalytic activity">
    <reaction evidence="9">
        <text>N(6)-dimethylallyladenosine(37) in tRNA + (sulfur carrier)-SH + AH2 + 2 S-adenosyl-L-methionine = 2-methylsulfanyl-N(6)-dimethylallyladenosine(37) in tRNA + (sulfur carrier)-H + 5'-deoxyadenosine + L-methionine + A + S-adenosyl-L-homocysteine + 2 H(+)</text>
        <dbReference type="Rhea" id="RHEA:37067"/>
        <dbReference type="Rhea" id="RHEA-COMP:10375"/>
        <dbReference type="Rhea" id="RHEA-COMP:10376"/>
        <dbReference type="Rhea" id="RHEA-COMP:14737"/>
        <dbReference type="Rhea" id="RHEA-COMP:14739"/>
        <dbReference type="ChEBI" id="CHEBI:13193"/>
        <dbReference type="ChEBI" id="CHEBI:15378"/>
        <dbReference type="ChEBI" id="CHEBI:17319"/>
        <dbReference type="ChEBI" id="CHEBI:17499"/>
        <dbReference type="ChEBI" id="CHEBI:29917"/>
        <dbReference type="ChEBI" id="CHEBI:57844"/>
        <dbReference type="ChEBI" id="CHEBI:57856"/>
        <dbReference type="ChEBI" id="CHEBI:59789"/>
        <dbReference type="ChEBI" id="CHEBI:64428"/>
        <dbReference type="ChEBI" id="CHEBI:74415"/>
        <dbReference type="ChEBI" id="CHEBI:74417"/>
        <dbReference type="EC" id="2.8.4.3"/>
    </reaction>
</comment>
<dbReference type="PROSITE" id="PS51918">
    <property type="entry name" value="RADICAL_SAM"/>
    <property type="match status" value="1"/>
</dbReference>
<keyword evidence="14" id="KW-0689">Ribosomal protein</keyword>
<dbReference type="RefSeq" id="WP_073182777.1">
    <property type="nucleotide sequence ID" value="NZ_FQXI01000001.1"/>
</dbReference>
<dbReference type="SMART" id="SM00729">
    <property type="entry name" value="Elp3"/>
    <property type="match status" value="1"/>
</dbReference>
<gene>
    <name evidence="10" type="primary">rimO</name>
    <name evidence="14" type="ORF">SAMN02745245_00112</name>
</gene>
<evidence type="ECO:0000256" key="6">
    <source>
        <dbReference type="ARBA" id="ARBA00022723"/>
    </source>
</evidence>
<evidence type="ECO:0000256" key="3">
    <source>
        <dbReference type="ARBA" id="ARBA00022490"/>
    </source>
</evidence>
<feature type="binding site" evidence="10">
    <location>
        <position position="81"/>
    </location>
    <ligand>
        <name>[4Fe-4S] cluster</name>
        <dbReference type="ChEBI" id="CHEBI:49883"/>
        <label>1</label>
    </ligand>
</feature>
<keyword evidence="6 10" id="KW-0479">Metal-binding</keyword>
<feature type="binding site" evidence="10">
    <location>
        <position position="153"/>
    </location>
    <ligand>
        <name>[4Fe-4S] cluster</name>
        <dbReference type="ChEBI" id="CHEBI:49883"/>
        <label>2</label>
        <note>4Fe-4S-S-AdoMet</note>
    </ligand>
</feature>
<dbReference type="PANTHER" id="PTHR43837">
    <property type="entry name" value="RIBOSOMAL PROTEIN S12 METHYLTHIOTRANSFERASE RIMO"/>
    <property type="match status" value="1"/>
</dbReference>
<dbReference type="EMBL" id="FQXI01000001">
    <property type="protein sequence ID" value="SHG94515.1"/>
    <property type="molecule type" value="Genomic_DNA"/>
</dbReference>
<feature type="domain" description="TRAM" evidence="11">
    <location>
        <begin position="372"/>
        <end position="438"/>
    </location>
</feature>
<keyword evidence="14" id="KW-0687">Ribonucleoprotein</keyword>
<evidence type="ECO:0000256" key="9">
    <source>
        <dbReference type="ARBA" id="ARBA00051425"/>
    </source>
</evidence>
<dbReference type="InterPro" id="IPR038135">
    <property type="entry name" value="Methylthiotransferase_N_sf"/>
</dbReference>
<dbReference type="Gene3D" id="3.40.50.12160">
    <property type="entry name" value="Methylthiotransferase, N-terminal domain"/>
    <property type="match status" value="1"/>
</dbReference>
<dbReference type="GO" id="GO:0005840">
    <property type="term" value="C:ribosome"/>
    <property type="evidence" value="ECO:0007669"/>
    <property type="project" value="UniProtKB-KW"/>
</dbReference>
<comment type="function">
    <text evidence="10">Catalyzes the methylthiolation of an aspartic acid residue of ribosomal protein uS12.</text>
</comment>
<dbReference type="GO" id="GO:0103039">
    <property type="term" value="F:protein methylthiotransferase activity"/>
    <property type="evidence" value="ECO:0007669"/>
    <property type="project" value="UniProtKB-EC"/>
</dbReference>
<dbReference type="InterPro" id="IPR005839">
    <property type="entry name" value="Methylthiotransferase"/>
</dbReference>
<dbReference type="FunFam" id="2.40.50.140:FF:000210">
    <property type="entry name" value="Ribosomal protein S12 methylthiotransferase RimO"/>
    <property type="match status" value="1"/>
</dbReference>
<evidence type="ECO:0000256" key="8">
    <source>
        <dbReference type="ARBA" id="ARBA00023014"/>
    </source>
</evidence>
<proteinExistence type="inferred from homology"/>
<dbReference type="GO" id="GO:0051539">
    <property type="term" value="F:4 iron, 4 sulfur cluster binding"/>
    <property type="evidence" value="ECO:0007669"/>
    <property type="project" value="UniProtKB-UniRule"/>
</dbReference>
<dbReference type="SFLD" id="SFLDG01061">
    <property type="entry name" value="methylthiotransferase"/>
    <property type="match status" value="1"/>
</dbReference>
<dbReference type="InterPro" id="IPR006638">
    <property type="entry name" value="Elp3/MiaA/NifB-like_rSAM"/>
</dbReference>
<dbReference type="InterPro" id="IPR012340">
    <property type="entry name" value="NA-bd_OB-fold"/>
</dbReference>
<evidence type="ECO:0000259" key="13">
    <source>
        <dbReference type="PROSITE" id="PS51918"/>
    </source>
</evidence>
<dbReference type="GO" id="GO:0035599">
    <property type="term" value="F:aspartic acid methylthiotransferase activity"/>
    <property type="evidence" value="ECO:0007669"/>
    <property type="project" value="TreeGrafter"/>
</dbReference>
<dbReference type="InterPro" id="IPR002792">
    <property type="entry name" value="TRAM_dom"/>
</dbReference>
<feature type="binding site" evidence="10">
    <location>
        <position position="157"/>
    </location>
    <ligand>
        <name>[4Fe-4S] cluster</name>
        <dbReference type="ChEBI" id="CHEBI:49883"/>
        <label>2</label>
        <note>4Fe-4S-S-AdoMet</note>
    </ligand>
</feature>
<keyword evidence="5 10" id="KW-0949">S-adenosyl-L-methionine</keyword>
<comment type="subcellular location">
    <subcellularLocation>
        <location evidence="10">Cytoplasm</location>
    </subcellularLocation>
</comment>
<keyword evidence="15" id="KW-1185">Reference proteome</keyword>
<dbReference type="PROSITE" id="PS51449">
    <property type="entry name" value="MTTASE_N"/>
    <property type="match status" value="1"/>
</dbReference>
<dbReference type="NCBIfam" id="TIGR01125">
    <property type="entry name" value="30S ribosomal protein S12 methylthiotransferase RimO"/>
    <property type="match status" value="1"/>
</dbReference>
<comment type="catalytic activity">
    <reaction evidence="10">
        <text>L-aspartate(89)-[ribosomal protein uS12]-hydrogen + (sulfur carrier)-SH + AH2 + 2 S-adenosyl-L-methionine = 3-methylsulfanyl-L-aspartate(89)-[ribosomal protein uS12]-hydrogen + (sulfur carrier)-H + 5'-deoxyadenosine + L-methionine + A + S-adenosyl-L-homocysteine + 2 H(+)</text>
        <dbReference type="Rhea" id="RHEA:37087"/>
        <dbReference type="Rhea" id="RHEA-COMP:10460"/>
        <dbReference type="Rhea" id="RHEA-COMP:10461"/>
        <dbReference type="Rhea" id="RHEA-COMP:14737"/>
        <dbReference type="Rhea" id="RHEA-COMP:14739"/>
        <dbReference type="ChEBI" id="CHEBI:13193"/>
        <dbReference type="ChEBI" id="CHEBI:15378"/>
        <dbReference type="ChEBI" id="CHEBI:17319"/>
        <dbReference type="ChEBI" id="CHEBI:17499"/>
        <dbReference type="ChEBI" id="CHEBI:29917"/>
        <dbReference type="ChEBI" id="CHEBI:29961"/>
        <dbReference type="ChEBI" id="CHEBI:57844"/>
        <dbReference type="ChEBI" id="CHEBI:57856"/>
        <dbReference type="ChEBI" id="CHEBI:59789"/>
        <dbReference type="ChEBI" id="CHEBI:64428"/>
        <dbReference type="ChEBI" id="CHEBI:73599"/>
        <dbReference type="EC" id="2.8.4.4"/>
    </reaction>
</comment>
<dbReference type="InterPro" id="IPR005840">
    <property type="entry name" value="Ribosomal_uS12_MeSTrfase_RimO"/>
</dbReference>
<dbReference type="SFLD" id="SFLDG01082">
    <property type="entry name" value="B12-binding_domain_containing"/>
    <property type="match status" value="1"/>
</dbReference>
<dbReference type="InterPro" id="IPR058240">
    <property type="entry name" value="rSAM_sf"/>
</dbReference>
<evidence type="ECO:0000256" key="5">
    <source>
        <dbReference type="ARBA" id="ARBA00022691"/>
    </source>
</evidence>
<dbReference type="SFLD" id="SFLDS00029">
    <property type="entry name" value="Radical_SAM"/>
    <property type="match status" value="1"/>
</dbReference>
<feature type="binding site" evidence="10">
    <location>
        <position position="47"/>
    </location>
    <ligand>
        <name>[4Fe-4S] cluster</name>
        <dbReference type="ChEBI" id="CHEBI:49883"/>
        <label>1</label>
    </ligand>
</feature>
<organism evidence="14 15">
    <name type="scientific">Anaerosphaera aminiphila DSM 21120</name>
    <dbReference type="NCBI Taxonomy" id="1120995"/>
    <lineage>
        <taxon>Bacteria</taxon>
        <taxon>Bacillati</taxon>
        <taxon>Bacillota</taxon>
        <taxon>Tissierellia</taxon>
        <taxon>Tissierellales</taxon>
        <taxon>Peptoniphilaceae</taxon>
        <taxon>Anaerosphaera</taxon>
    </lineage>
</organism>
<evidence type="ECO:0000256" key="7">
    <source>
        <dbReference type="ARBA" id="ARBA00023004"/>
    </source>
</evidence>
<dbReference type="Pfam" id="PF18693">
    <property type="entry name" value="TRAM_2"/>
    <property type="match status" value="1"/>
</dbReference>
<dbReference type="EC" id="2.8.4.4" evidence="10"/>
<dbReference type="Gene3D" id="2.40.50.140">
    <property type="entry name" value="Nucleic acid-binding proteins"/>
    <property type="match status" value="1"/>
</dbReference>
<dbReference type="PROSITE" id="PS01278">
    <property type="entry name" value="MTTASE_RADICAL"/>
    <property type="match status" value="1"/>
</dbReference>
<feature type="binding site" evidence="10">
    <location>
        <position position="11"/>
    </location>
    <ligand>
        <name>[4Fe-4S] cluster</name>
        <dbReference type="ChEBI" id="CHEBI:49883"/>
        <label>1</label>
    </ligand>
</feature>
<dbReference type="STRING" id="1120995.SAMN02745245_00112"/>
<dbReference type="SFLD" id="SFLDF00274">
    <property type="entry name" value="ribosomal_protein_S12_methylth"/>
    <property type="match status" value="1"/>
</dbReference>
<reference evidence="14 15" key="1">
    <citation type="submission" date="2016-11" db="EMBL/GenBank/DDBJ databases">
        <authorList>
            <person name="Jaros S."/>
            <person name="Januszkiewicz K."/>
            <person name="Wedrychowicz H."/>
        </authorList>
    </citation>
    <scope>NUCLEOTIDE SEQUENCE [LARGE SCALE GENOMIC DNA]</scope>
    <source>
        <strain evidence="14 15">DSM 21120</strain>
    </source>
</reference>
<dbReference type="HAMAP" id="MF_01865">
    <property type="entry name" value="MTTase_RimO"/>
    <property type="match status" value="1"/>
</dbReference>
<accession>A0A1M5NYG9</accession>
<evidence type="ECO:0000256" key="1">
    <source>
        <dbReference type="ARBA" id="ARBA00003234"/>
    </source>
</evidence>
<dbReference type="SUPFAM" id="SSF102114">
    <property type="entry name" value="Radical SAM enzymes"/>
    <property type="match status" value="1"/>
</dbReference>
<dbReference type="Pfam" id="PF00919">
    <property type="entry name" value="UPF0004"/>
    <property type="match status" value="1"/>
</dbReference>
<dbReference type="PANTHER" id="PTHR43837:SF1">
    <property type="entry name" value="RIBOSOMAL PROTEIN US12 METHYLTHIOTRANSFERASE RIMO"/>
    <property type="match status" value="1"/>
</dbReference>
<protein>
    <recommendedName>
        <fullName evidence="10">Ribosomal protein uS12 methylthiotransferase RimO</fullName>
        <shortName evidence="10">uS12 MTTase</shortName>
        <shortName evidence="10">uS12 methylthiotransferase</shortName>
        <ecNumber evidence="10">2.8.4.4</ecNumber>
    </recommendedName>
    <alternativeName>
        <fullName evidence="10">Ribosomal protein uS12 (aspartate-C(3))-methylthiotransferase</fullName>
    </alternativeName>
    <alternativeName>
        <fullName evidence="10">Ribosome maturation factor RimO</fullName>
    </alternativeName>
</protein>
<comment type="cofactor">
    <cofactor evidence="10">
        <name>[4Fe-4S] cluster</name>
        <dbReference type="ChEBI" id="CHEBI:49883"/>
    </cofactor>
    <text evidence="10">Binds 2 [4Fe-4S] clusters. One cluster is coordinated with 3 cysteines and an exchangeable S-adenosyl-L-methionine.</text>
</comment>
<dbReference type="InterPro" id="IPR007197">
    <property type="entry name" value="rSAM"/>
</dbReference>
<dbReference type="NCBIfam" id="TIGR00089">
    <property type="entry name" value="MiaB/RimO family radical SAM methylthiotransferase"/>
    <property type="match status" value="1"/>
</dbReference>
<evidence type="ECO:0000256" key="2">
    <source>
        <dbReference type="ARBA" id="ARBA00022485"/>
    </source>
</evidence>
<comment type="function">
    <text evidence="1">Catalyzes the methylthiolation of N6-(dimethylallyl)adenosine (i(6)A), leading to the formation of 2-methylthio-N6-(dimethylallyl)adenosine (ms(2)i(6)A) at position 37 in tRNAs that read codons beginning with uridine.</text>
</comment>
<evidence type="ECO:0000259" key="11">
    <source>
        <dbReference type="PROSITE" id="PS50926"/>
    </source>
</evidence>
<evidence type="ECO:0000313" key="15">
    <source>
        <dbReference type="Proteomes" id="UP000184032"/>
    </source>
</evidence>
<dbReference type="FunFam" id="3.80.30.20:FF:000001">
    <property type="entry name" value="tRNA-2-methylthio-N(6)-dimethylallyladenosine synthase 2"/>
    <property type="match status" value="1"/>
</dbReference>
<feature type="domain" description="MTTase N-terminal" evidence="12">
    <location>
        <begin position="2"/>
        <end position="118"/>
    </location>
</feature>
<evidence type="ECO:0000259" key="12">
    <source>
        <dbReference type="PROSITE" id="PS51449"/>
    </source>
</evidence>
<dbReference type="GO" id="GO:0005829">
    <property type="term" value="C:cytosol"/>
    <property type="evidence" value="ECO:0007669"/>
    <property type="project" value="TreeGrafter"/>
</dbReference>
<evidence type="ECO:0000313" key="14">
    <source>
        <dbReference type="EMBL" id="SHG94515.1"/>
    </source>
</evidence>
<dbReference type="GO" id="GO:0035597">
    <property type="term" value="F:tRNA-2-methylthio-N(6)-dimethylallyladenosine(37) synthase activity"/>
    <property type="evidence" value="ECO:0007669"/>
    <property type="project" value="UniProtKB-EC"/>
</dbReference>
<dbReference type="Gene3D" id="3.80.30.20">
    <property type="entry name" value="tm_1862 like domain"/>
    <property type="match status" value="1"/>
</dbReference>
<dbReference type="FunFam" id="3.40.50.12160:FF:000003">
    <property type="entry name" value="CDK5 regulatory subunit-associated protein 1"/>
    <property type="match status" value="1"/>
</dbReference>
<feature type="domain" description="Radical SAM core" evidence="13">
    <location>
        <begin position="139"/>
        <end position="369"/>
    </location>
</feature>
<keyword evidence="3 10" id="KW-0963">Cytoplasm</keyword>
<comment type="similarity">
    <text evidence="10">Belongs to the methylthiotransferase family. RimO subfamily.</text>
</comment>